<reference evidence="1" key="1">
    <citation type="submission" date="2018-11" db="EMBL/GenBank/DDBJ databases">
        <authorList>
            <consortium name="Pathogen Informatics"/>
        </authorList>
    </citation>
    <scope>NUCLEOTIDE SEQUENCE</scope>
</reference>
<dbReference type="EMBL" id="CAAALY010248256">
    <property type="protein sequence ID" value="VEL34722.1"/>
    <property type="molecule type" value="Genomic_DNA"/>
</dbReference>
<proteinExistence type="predicted"/>
<gene>
    <name evidence="1" type="ORF">PXEA_LOCUS28162</name>
</gene>
<protein>
    <submittedName>
        <fullName evidence="1">Uncharacterized protein</fullName>
    </submittedName>
</protein>
<evidence type="ECO:0000313" key="1">
    <source>
        <dbReference type="EMBL" id="VEL34722.1"/>
    </source>
</evidence>
<organism evidence="1 2">
    <name type="scientific">Protopolystoma xenopodis</name>
    <dbReference type="NCBI Taxonomy" id="117903"/>
    <lineage>
        <taxon>Eukaryota</taxon>
        <taxon>Metazoa</taxon>
        <taxon>Spiralia</taxon>
        <taxon>Lophotrochozoa</taxon>
        <taxon>Platyhelminthes</taxon>
        <taxon>Monogenea</taxon>
        <taxon>Polyopisthocotylea</taxon>
        <taxon>Polystomatidea</taxon>
        <taxon>Polystomatidae</taxon>
        <taxon>Protopolystoma</taxon>
    </lineage>
</organism>
<sequence length="147" mass="16824">MGLVTRSSLHEVMALEQEKKPGNDVTERSTRIAKAVQLCFLIHIVPNYDDQRSQITPSYWNDVKQSSSGMGDGTFSQQSIFAVNRHSRLDWFPIGRIEALDLYNESHCAMHSNTEYLLVLPSFRNLISTLTGNRTVVVRFRRKYCVS</sequence>
<comment type="caution">
    <text evidence="1">The sequence shown here is derived from an EMBL/GenBank/DDBJ whole genome shotgun (WGS) entry which is preliminary data.</text>
</comment>
<accession>A0A448XEE9</accession>
<dbReference type="Proteomes" id="UP000784294">
    <property type="component" value="Unassembled WGS sequence"/>
</dbReference>
<evidence type="ECO:0000313" key="2">
    <source>
        <dbReference type="Proteomes" id="UP000784294"/>
    </source>
</evidence>
<name>A0A448XEE9_9PLAT</name>
<keyword evidence="2" id="KW-1185">Reference proteome</keyword>
<dbReference type="AlphaFoldDB" id="A0A448XEE9"/>